<dbReference type="RefSeq" id="WP_161825881.1">
    <property type="nucleotide sequence ID" value="NZ_WVIC01000025.1"/>
</dbReference>
<dbReference type="EMBL" id="WVIC01000025">
    <property type="protein sequence ID" value="NCJ07412.1"/>
    <property type="molecule type" value="Genomic_DNA"/>
</dbReference>
<dbReference type="AlphaFoldDB" id="A0A8K2A0Z4"/>
<protein>
    <submittedName>
        <fullName evidence="1">Uncharacterized protein</fullName>
    </submittedName>
</protein>
<name>A0A8K2A0Z4_9CYAN</name>
<reference evidence="1" key="1">
    <citation type="submission" date="2019-12" db="EMBL/GenBank/DDBJ databases">
        <title>High-Quality draft genome sequences of three cyanobacteria isolated from the limestone walls of the Old Cathedral of Coimbra.</title>
        <authorList>
            <person name="Tiago I."/>
            <person name="Soares F."/>
            <person name="Portugal A."/>
        </authorList>
    </citation>
    <scope>NUCLEOTIDE SEQUENCE [LARGE SCALE GENOMIC DNA]</scope>
    <source>
        <strain evidence="1">C</strain>
    </source>
</reference>
<evidence type="ECO:0000313" key="1">
    <source>
        <dbReference type="EMBL" id="NCJ07412.1"/>
    </source>
</evidence>
<organism evidence="1 2">
    <name type="scientific">Petrachloros mirabilis ULC683</name>
    <dbReference type="NCBI Taxonomy" id="2781853"/>
    <lineage>
        <taxon>Bacteria</taxon>
        <taxon>Bacillati</taxon>
        <taxon>Cyanobacteriota</taxon>
        <taxon>Cyanophyceae</taxon>
        <taxon>Synechococcales</taxon>
        <taxon>Petrachlorosaceae</taxon>
        <taxon>Petrachloros</taxon>
        <taxon>Petrachloros mirabilis</taxon>
    </lineage>
</organism>
<accession>A0A8K2A0Z4</accession>
<keyword evidence="2" id="KW-1185">Reference proteome</keyword>
<dbReference type="Proteomes" id="UP000607397">
    <property type="component" value="Unassembled WGS sequence"/>
</dbReference>
<comment type="caution">
    <text evidence="1">The sequence shown here is derived from an EMBL/GenBank/DDBJ whole genome shotgun (WGS) entry which is preliminary data.</text>
</comment>
<proteinExistence type="predicted"/>
<evidence type="ECO:0000313" key="2">
    <source>
        <dbReference type="Proteomes" id="UP000607397"/>
    </source>
</evidence>
<sequence>MVGSVCFVGAWWSEARKKVSERDIVTAVAGSSKMDREDDDGHGKRAIIVGVYKHRQGYIEFYWIQSLFALLFDLKADKAILTRIMGKWIMITQSS</sequence>
<gene>
    <name evidence="1" type="ORF">GS597_13015</name>
</gene>